<accession>M2NCU5</accession>
<sequence>MAPSGEQEIIWNAANDRKLLLVILSIQDVKPDREALVKVMTTEDSKLTASP</sequence>
<dbReference type="HOGENOM" id="CLU_3105982_0_0_1"/>
<name>M2NCU5_BAUPA</name>
<dbReference type="EMBL" id="KB445554">
    <property type="protein sequence ID" value="EMC97004.1"/>
    <property type="molecule type" value="Genomic_DNA"/>
</dbReference>
<dbReference type="AlphaFoldDB" id="M2NCU5"/>
<dbReference type="Proteomes" id="UP000011761">
    <property type="component" value="Unassembled WGS sequence"/>
</dbReference>
<organism evidence="1 2">
    <name type="scientific">Baudoinia panamericana (strain UAMH 10762)</name>
    <name type="common">Angels' share fungus</name>
    <name type="synonym">Baudoinia compniacensis (strain UAMH 10762)</name>
    <dbReference type="NCBI Taxonomy" id="717646"/>
    <lineage>
        <taxon>Eukaryota</taxon>
        <taxon>Fungi</taxon>
        <taxon>Dikarya</taxon>
        <taxon>Ascomycota</taxon>
        <taxon>Pezizomycotina</taxon>
        <taxon>Dothideomycetes</taxon>
        <taxon>Dothideomycetidae</taxon>
        <taxon>Mycosphaerellales</taxon>
        <taxon>Teratosphaeriaceae</taxon>
        <taxon>Baudoinia</taxon>
    </lineage>
</organism>
<gene>
    <name evidence="1" type="ORF">BAUCODRAFT_435364</name>
</gene>
<evidence type="ECO:0000313" key="1">
    <source>
        <dbReference type="EMBL" id="EMC97004.1"/>
    </source>
</evidence>
<protein>
    <submittedName>
        <fullName evidence="1">Uncharacterized protein</fullName>
    </submittedName>
</protein>
<keyword evidence="2" id="KW-1185">Reference proteome</keyword>
<evidence type="ECO:0000313" key="2">
    <source>
        <dbReference type="Proteomes" id="UP000011761"/>
    </source>
</evidence>
<proteinExistence type="predicted"/>
<dbReference type="OrthoDB" id="5418867at2759"/>
<dbReference type="KEGG" id="bcom:BAUCODRAFT_435364"/>
<reference evidence="1 2" key="1">
    <citation type="journal article" date="2012" name="PLoS Pathog.">
        <title>Diverse lifestyles and strategies of plant pathogenesis encoded in the genomes of eighteen Dothideomycetes fungi.</title>
        <authorList>
            <person name="Ohm R.A."/>
            <person name="Feau N."/>
            <person name="Henrissat B."/>
            <person name="Schoch C.L."/>
            <person name="Horwitz B.A."/>
            <person name="Barry K.W."/>
            <person name="Condon B.J."/>
            <person name="Copeland A.C."/>
            <person name="Dhillon B."/>
            <person name="Glaser F."/>
            <person name="Hesse C.N."/>
            <person name="Kosti I."/>
            <person name="LaButti K."/>
            <person name="Lindquist E.A."/>
            <person name="Lucas S."/>
            <person name="Salamov A.A."/>
            <person name="Bradshaw R.E."/>
            <person name="Ciuffetti L."/>
            <person name="Hamelin R.C."/>
            <person name="Kema G.H.J."/>
            <person name="Lawrence C."/>
            <person name="Scott J.A."/>
            <person name="Spatafora J.W."/>
            <person name="Turgeon B.G."/>
            <person name="de Wit P.J.G.M."/>
            <person name="Zhong S."/>
            <person name="Goodwin S.B."/>
            <person name="Grigoriev I.V."/>
        </authorList>
    </citation>
    <scope>NUCLEOTIDE SEQUENCE [LARGE SCALE GENOMIC DNA]</scope>
    <source>
        <strain evidence="1 2">UAMH 10762</strain>
    </source>
</reference>
<dbReference type="RefSeq" id="XP_007675593.1">
    <property type="nucleotide sequence ID" value="XM_007677403.1"/>
</dbReference>
<dbReference type="GeneID" id="19114297"/>